<dbReference type="SFLD" id="SFLDG01151">
    <property type="entry name" value="Main.2:_Nu-like"/>
    <property type="match status" value="1"/>
</dbReference>
<protein>
    <submittedName>
        <fullName evidence="3">Thiol:disulfide oxidoreductase</fullName>
    </submittedName>
</protein>
<evidence type="ECO:0000313" key="4">
    <source>
        <dbReference type="Proteomes" id="UP000298438"/>
    </source>
</evidence>
<evidence type="ECO:0000259" key="1">
    <source>
        <dbReference type="PROSITE" id="PS50404"/>
    </source>
</evidence>
<evidence type="ECO:0000313" key="3">
    <source>
        <dbReference type="EMBL" id="TFW17684.1"/>
    </source>
</evidence>
<dbReference type="Gene3D" id="1.20.1050.10">
    <property type="match status" value="1"/>
</dbReference>
<gene>
    <name evidence="3" type="ORF">E4L96_14100</name>
</gene>
<dbReference type="PROSITE" id="PS50405">
    <property type="entry name" value="GST_CTER"/>
    <property type="match status" value="1"/>
</dbReference>
<dbReference type="Gene3D" id="3.40.30.10">
    <property type="entry name" value="Glutaredoxin"/>
    <property type="match status" value="1"/>
</dbReference>
<reference evidence="3 4" key="1">
    <citation type="submission" date="2019-03" db="EMBL/GenBank/DDBJ databases">
        <title>Draft Genome Sequence of Massilia arenosa sp. nov., a Novel Massilia Species Isolated from a Sandy-loam Maize Soil.</title>
        <authorList>
            <person name="Raths R."/>
            <person name="Peta V."/>
            <person name="Bucking H."/>
        </authorList>
    </citation>
    <scope>NUCLEOTIDE SEQUENCE [LARGE SCALE GENOMIC DNA]</scope>
    <source>
        <strain evidence="3 4">MC02</strain>
    </source>
</reference>
<dbReference type="Pfam" id="PF13409">
    <property type="entry name" value="GST_N_2"/>
    <property type="match status" value="1"/>
</dbReference>
<dbReference type="PANTHER" id="PTHR44051">
    <property type="entry name" value="GLUTATHIONE S-TRANSFERASE-RELATED"/>
    <property type="match status" value="1"/>
</dbReference>
<dbReference type="EMBL" id="SPVF01000178">
    <property type="protein sequence ID" value="TFW17684.1"/>
    <property type="molecule type" value="Genomic_DNA"/>
</dbReference>
<dbReference type="CDD" id="cd03048">
    <property type="entry name" value="GST_N_Ure2p_like"/>
    <property type="match status" value="1"/>
</dbReference>
<dbReference type="SUPFAM" id="SSF52833">
    <property type="entry name" value="Thioredoxin-like"/>
    <property type="match status" value="1"/>
</dbReference>
<dbReference type="CDD" id="cd10291">
    <property type="entry name" value="GST_C_YfcG_like"/>
    <property type="match status" value="1"/>
</dbReference>
<proteinExistence type="predicted"/>
<dbReference type="RefSeq" id="WP_135207863.1">
    <property type="nucleotide sequence ID" value="NZ_SPVF01000178.1"/>
</dbReference>
<dbReference type="InterPro" id="IPR004045">
    <property type="entry name" value="Glutathione_S-Trfase_N"/>
</dbReference>
<dbReference type="InterPro" id="IPR040079">
    <property type="entry name" value="Glutathione_S-Trfase"/>
</dbReference>
<dbReference type="InterPro" id="IPR036249">
    <property type="entry name" value="Thioredoxin-like_sf"/>
</dbReference>
<comment type="caution">
    <text evidence="3">The sequence shown here is derived from an EMBL/GenBank/DDBJ whole genome shotgun (WGS) entry which is preliminary data.</text>
</comment>
<dbReference type="OrthoDB" id="81087at2"/>
<dbReference type="InterPro" id="IPR036282">
    <property type="entry name" value="Glutathione-S-Trfase_C_sf"/>
</dbReference>
<keyword evidence="4" id="KW-1185">Reference proteome</keyword>
<dbReference type="InterPro" id="IPR010987">
    <property type="entry name" value="Glutathione-S-Trfase_C-like"/>
</dbReference>
<dbReference type="PANTHER" id="PTHR44051:SF19">
    <property type="entry name" value="DISULFIDE-BOND OXIDOREDUCTASE YFCG"/>
    <property type="match status" value="1"/>
</dbReference>
<name>A0A4Y9S7R8_9BURK</name>
<feature type="domain" description="GST C-terminal" evidence="2">
    <location>
        <begin position="90"/>
        <end position="216"/>
    </location>
</feature>
<accession>A0A4Y9S7R8</accession>
<dbReference type="SFLD" id="SFLDG00358">
    <property type="entry name" value="Main_(cytGST)"/>
    <property type="match status" value="1"/>
</dbReference>
<dbReference type="Proteomes" id="UP000298438">
    <property type="component" value="Unassembled WGS sequence"/>
</dbReference>
<evidence type="ECO:0000259" key="2">
    <source>
        <dbReference type="PROSITE" id="PS50405"/>
    </source>
</evidence>
<feature type="domain" description="GST N-terminal" evidence="1">
    <location>
        <begin position="1"/>
        <end position="87"/>
    </location>
</feature>
<dbReference type="SUPFAM" id="SSF47616">
    <property type="entry name" value="GST C-terminal domain-like"/>
    <property type="match status" value="1"/>
</dbReference>
<dbReference type="Pfam" id="PF00043">
    <property type="entry name" value="GST_C"/>
    <property type="match status" value="1"/>
</dbReference>
<dbReference type="InterPro" id="IPR004046">
    <property type="entry name" value="GST_C"/>
</dbReference>
<dbReference type="SFLD" id="SFLDS00019">
    <property type="entry name" value="Glutathione_Transferase_(cytos"/>
    <property type="match status" value="1"/>
</dbReference>
<dbReference type="PROSITE" id="PS50404">
    <property type="entry name" value="GST_NTER"/>
    <property type="match status" value="1"/>
</dbReference>
<sequence length="221" mass="24403">MIDLYFSPTPNGMKLKLFFAETELPHRVVPVSLSGGEQHGLEFLAISPNGRIPALVDHAPADGGAPLAMFESGAMLLYLARKHGVLLPTDSRGELEAVQWLFWQMAGLGPMAGQAGYFRVYAPETVPFAIDRYTREVRRLYGVLDRQLQEREYIAGGYSVADIACYPWIVPHVGHGQDLAEFPALQRWFERVAARSAVQRAYEGVTDVYARPGRAVAGAAR</sequence>
<dbReference type="AlphaFoldDB" id="A0A4Y9S7R8"/>
<organism evidence="3 4">
    <name type="scientific">Zemynaea arenosa</name>
    <dbReference type="NCBI Taxonomy" id="2561931"/>
    <lineage>
        <taxon>Bacteria</taxon>
        <taxon>Pseudomonadati</taxon>
        <taxon>Pseudomonadota</taxon>
        <taxon>Betaproteobacteria</taxon>
        <taxon>Burkholderiales</taxon>
        <taxon>Oxalobacteraceae</taxon>
        <taxon>Telluria group</taxon>
        <taxon>Zemynaea</taxon>
    </lineage>
</organism>